<dbReference type="InterPro" id="IPR009011">
    <property type="entry name" value="Man6P_isomerase_rcpt-bd_dom_sf"/>
</dbReference>
<evidence type="ECO:0000256" key="13">
    <source>
        <dbReference type="ARBA" id="ARBA00023034"/>
    </source>
</evidence>
<proteinExistence type="inferred from homology"/>
<evidence type="ECO:0000256" key="14">
    <source>
        <dbReference type="ARBA" id="ARBA00023128"/>
    </source>
</evidence>
<dbReference type="InterPro" id="IPR018939">
    <property type="entry name" value="Autophagy-rel_prot_27"/>
</dbReference>
<evidence type="ECO:0000256" key="10">
    <source>
        <dbReference type="ARBA" id="ARBA00022927"/>
    </source>
</evidence>
<comment type="caution">
    <text evidence="22">The sequence shown here is derived from an EMBL/GenBank/DDBJ whole genome shotgun (WGS) entry which is preliminary data.</text>
</comment>
<dbReference type="Proteomes" id="UP000663877">
    <property type="component" value="Unassembled WGS sequence"/>
</dbReference>
<dbReference type="InterPro" id="IPR044865">
    <property type="entry name" value="MRH_dom"/>
</dbReference>
<evidence type="ECO:0000256" key="11">
    <source>
        <dbReference type="ARBA" id="ARBA00022989"/>
    </source>
</evidence>
<evidence type="ECO:0000256" key="2">
    <source>
        <dbReference type="ARBA" id="ARBA00004358"/>
    </source>
</evidence>
<gene>
    <name evidence="21" type="ORF">BJG266_LOCUS22450</name>
    <name evidence="22" type="ORF">QVE165_LOCUS40820</name>
</gene>
<dbReference type="Proteomes" id="UP000663832">
    <property type="component" value="Unassembled WGS sequence"/>
</dbReference>
<evidence type="ECO:0000259" key="20">
    <source>
        <dbReference type="PROSITE" id="PS51914"/>
    </source>
</evidence>
<feature type="transmembrane region" description="Helical" evidence="18">
    <location>
        <begin position="181"/>
        <end position="202"/>
    </location>
</feature>
<dbReference type="Pfam" id="PF09451">
    <property type="entry name" value="ATG27"/>
    <property type="match status" value="1"/>
</dbReference>
<keyword evidence="11 18" id="KW-1133">Transmembrane helix</keyword>
<name>A0A815Q8J0_9BILA</name>
<sequence length="257" mass="27806">MSTMVLFYLILTLVNIIPIDSSLSSCRQTFGANKYDLNKLDHLTLSGGDTQFRYLLTPCGIVPADKCGKSPAPLDKGITSCQERIATSSFESAMGYLDGYGKSPNLEFKENPQGPGTGVVMTMRNAKCNMNERLVKITFICDTSITNPTTMDVKENPTCQFDITVKAAGACPIKEGGVSGGTVFIIILLVLVIVYLLGGILYNRFKEKQTGLAVLPHPGFWLLIVGLALTGCRFCINSIRNCFQGNSATSSGKYESV</sequence>
<dbReference type="AlphaFoldDB" id="A0A815Q8J0"/>
<dbReference type="GO" id="GO:0000139">
    <property type="term" value="C:Golgi membrane"/>
    <property type="evidence" value="ECO:0007669"/>
    <property type="project" value="UniProtKB-SubCell"/>
</dbReference>
<evidence type="ECO:0000256" key="9">
    <source>
        <dbReference type="ARBA" id="ARBA00022729"/>
    </source>
</evidence>
<evidence type="ECO:0000256" key="4">
    <source>
        <dbReference type="ARBA" id="ARBA00004472"/>
    </source>
</evidence>
<evidence type="ECO:0000256" key="18">
    <source>
        <dbReference type="SAM" id="Phobius"/>
    </source>
</evidence>
<comment type="subcellular location">
    <subcellularLocation>
        <location evidence="2">Cytoplasmic vesicle membrane</location>
        <topology evidence="2">Single-pass type I membrane protein</topology>
    </subcellularLocation>
    <subcellularLocation>
        <location evidence="3">Golgi apparatus membrane</location>
    </subcellularLocation>
    <subcellularLocation>
        <location evidence="1">Mitochondrion membrane</location>
        <topology evidence="1">Single-pass membrane protein</topology>
    </subcellularLocation>
    <subcellularLocation>
        <location evidence="4">Preautophagosomal structure membrane</location>
        <topology evidence="4">Single-pass type I membrane protein</topology>
    </subcellularLocation>
</comment>
<dbReference type="PANTHER" id="PTHR15071:SF0">
    <property type="entry name" value="MANNOSE 6-PHOSPHATE RECEPTOR-LIKE PROTEIN 1"/>
    <property type="match status" value="1"/>
</dbReference>
<evidence type="ECO:0000256" key="5">
    <source>
        <dbReference type="ARBA" id="ARBA00005363"/>
    </source>
</evidence>
<keyword evidence="12" id="KW-0072">Autophagy</keyword>
<keyword evidence="17" id="KW-0968">Cytoplasmic vesicle</keyword>
<feature type="signal peptide" evidence="19">
    <location>
        <begin position="1"/>
        <end position="16"/>
    </location>
</feature>
<dbReference type="GO" id="GO:0010008">
    <property type="term" value="C:endosome membrane"/>
    <property type="evidence" value="ECO:0007669"/>
    <property type="project" value="UniProtKB-SubCell"/>
</dbReference>
<keyword evidence="10" id="KW-0653">Protein transport</keyword>
<dbReference type="EMBL" id="CAJNOI010000141">
    <property type="protein sequence ID" value="CAF1120918.1"/>
    <property type="molecule type" value="Genomic_DNA"/>
</dbReference>
<dbReference type="Gene3D" id="2.70.130.10">
    <property type="entry name" value="Mannose-6-phosphate receptor binding domain"/>
    <property type="match status" value="1"/>
</dbReference>
<accession>A0A815Q8J0</accession>
<keyword evidence="13" id="KW-0333">Golgi apparatus</keyword>
<keyword evidence="14" id="KW-0496">Mitochondrion</keyword>
<comment type="similarity">
    <text evidence="5">Belongs to the ATG27 family.</text>
</comment>
<dbReference type="EMBL" id="CAJNOM010000476">
    <property type="protein sequence ID" value="CAF1459157.1"/>
    <property type="molecule type" value="Genomic_DNA"/>
</dbReference>
<feature type="domain" description="MRH" evidence="20">
    <location>
        <begin position="24"/>
        <end position="173"/>
    </location>
</feature>
<evidence type="ECO:0000256" key="15">
    <source>
        <dbReference type="ARBA" id="ARBA00023136"/>
    </source>
</evidence>
<keyword evidence="7" id="KW-0813">Transport</keyword>
<evidence type="ECO:0000313" key="23">
    <source>
        <dbReference type="Proteomes" id="UP000663832"/>
    </source>
</evidence>
<keyword evidence="9 19" id="KW-0732">Signal</keyword>
<evidence type="ECO:0000256" key="7">
    <source>
        <dbReference type="ARBA" id="ARBA00022448"/>
    </source>
</evidence>
<dbReference type="OrthoDB" id="10020412at2759"/>
<feature type="transmembrane region" description="Helical" evidence="18">
    <location>
        <begin position="214"/>
        <end position="231"/>
    </location>
</feature>
<dbReference type="PANTHER" id="PTHR15071">
    <property type="entry name" value="MANNOSE-6-PHOSPHATE RECEPTOR FAMILY MEMBER"/>
    <property type="match status" value="1"/>
</dbReference>
<reference evidence="22" key="1">
    <citation type="submission" date="2021-02" db="EMBL/GenBank/DDBJ databases">
        <authorList>
            <person name="Nowell W R."/>
        </authorList>
    </citation>
    <scope>NUCLEOTIDE SEQUENCE</scope>
</reference>
<evidence type="ECO:0000256" key="12">
    <source>
        <dbReference type="ARBA" id="ARBA00023006"/>
    </source>
</evidence>
<feature type="chain" id="PRO_5035606956" description="Autophagy-related protein 27" evidence="19">
    <location>
        <begin position="17"/>
        <end position="257"/>
    </location>
</feature>
<dbReference type="SUPFAM" id="SSF50911">
    <property type="entry name" value="Mannose 6-phosphate receptor domain"/>
    <property type="match status" value="1"/>
</dbReference>
<evidence type="ECO:0000256" key="6">
    <source>
        <dbReference type="ARBA" id="ARBA00013776"/>
    </source>
</evidence>
<evidence type="ECO:0000256" key="1">
    <source>
        <dbReference type="ARBA" id="ARBA00004304"/>
    </source>
</evidence>
<keyword evidence="16" id="KW-1015">Disulfide bond</keyword>
<dbReference type="PROSITE" id="PS51914">
    <property type="entry name" value="MRH"/>
    <property type="match status" value="1"/>
</dbReference>
<evidence type="ECO:0000256" key="8">
    <source>
        <dbReference type="ARBA" id="ARBA00022692"/>
    </source>
</evidence>
<evidence type="ECO:0000313" key="22">
    <source>
        <dbReference type="EMBL" id="CAF1459157.1"/>
    </source>
</evidence>
<evidence type="ECO:0000256" key="16">
    <source>
        <dbReference type="ARBA" id="ARBA00023157"/>
    </source>
</evidence>
<protein>
    <recommendedName>
        <fullName evidence="6">Autophagy-related protein 27</fullName>
    </recommendedName>
</protein>
<organism evidence="22 23">
    <name type="scientific">Adineta steineri</name>
    <dbReference type="NCBI Taxonomy" id="433720"/>
    <lineage>
        <taxon>Eukaryota</taxon>
        <taxon>Metazoa</taxon>
        <taxon>Spiralia</taxon>
        <taxon>Gnathifera</taxon>
        <taxon>Rotifera</taxon>
        <taxon>Eurotatoria</taxon>
        <taxon>Bdelloidea</taxon>
        <taxon>Adinetida</taxon>
        <taxon>Adinetidae</taxon>
        <taxon>Adineta</taxon>
    </lineage>
</organism>
<evidence type="ECO:0000313" key="21">
    <source>
        <dbReference type="EMBL" id="CAF1120918.1"/>
    </source>
</evidence>
<keyword evidence="8 18" id="KW-0812">Transmembrane</keyword>
<keyword evidence="15 18" id="KW-0472">Membrane</keyword>
<evidence type="ECO:0000256" key="19">
    <source>
        <dbReference type="SAM" id="SignalP"/>
    </source>
</evidence>
<evidence type="ECO:0000256" key="3">
    <source>
        <dbReference type="ARBA" id="ARBA00004394"/>
    </source>
</evidence>
<keyword evidence="23" id="KW-1185">Reference proteome</keyword>
<evidence type="ECO:0000256" key="17">
    <source>
        <dbReference type="ARBA" id="ARBA00023329"/>
    </source>
</evidence>